<keyword evidence="2" id="KW-1185">Reference proteome</keyword>
<organism evidence="1 2">
    <name type="scientific">Nyssa sinensis</name>
    <dbReference type="NCBI Taxonomy" id="561372"/>
    <lineage>
        <taxon>Eukaryota</taxon>
        <taxon>Viridiplantae</taxon>
        <taxon>Streptophyta</taxon>
        <taxon>Embryophyta</taxon>
        <taxon>Tracheophyta</taxon>
        <taxon>Spermatophyta</taxon>
        <taxon>Magnoliopsida</taxon>
        <taxon>eudicotyledons</taxon>
        <taxon>Gunneridae</taxon>
        <taxon>Pentapetalae</taxon>
        <taxon>asterids</taxon>
        <taxon>Cornales</taxon>
        <taxon>Nyssaceae</taxon>
        <taxon>Nyssa</taxon>
    </lineage>
</organism>
<dbReference type="PANTHER" id="PTHR35118">
    <property type="entry name" value="KINASE FAMILY PROTEIN"/>
    <property type="match status" value="1"/>
</dbReference>
<accession>A0A5J5AXH6</accession>
<protein>
    <submittedName>
        <fullName evidence="1">Uncharacterized protein</fullName>
    </submittedName>
</protein>
<dbReference type="AlphaFoldDB" id="A0A5J5AXH6"/>
<name>A0A5J5AXH6_9ASTE</name>
<dbReference type="Proteomes" id="UP000325577">
    <property type="component" value="Linkage Group LG18"/>
</dbReference>
<dbReference type="EMBL" id="CM018041">
    <property type="protein sequence ID" value="KAA8534526.1"/>
    <property type="molecule type" value="Genomic_DNA"/>
</dbReference>
<evidence type="ECO:0000313" key="2">
    <source>
        <dbReference type="Proteomes" id="UP000325577"/>
    </source>
</evidence>
<reference evidence="1 2" key="1">
    <citation type="submission" date="2019-09" db="EMBL/GenBank/DDBJ databases">
        <title>A chromosome-level genome assembly of the Chinese tupelo Nyssa sinensis.</title>
        <authorList>
            <person name="Yang X."/>
            <person name="Kang M."/>
            <person name="Yang Y."/>
            <person name="Xiong H."/>
            <person name="Wang M."/>
            <person name="Zhang Z."/>
            <person name="Wang Z."/>
            <person name="Wu H."/>
            <person name="Ma T."/>
            <person name="Liu J."/>
            <person name="Xi Z."/>
        </authorList>
    </citation>
    <scope>NUCLEOTIDE SEQUENCE [LARGE SCALE GENOMIC DNA]</scope>
    <source>
        <strain evidence="1">J267</strain>
        <tissue evidence="1">Leaf</tissue>
    </source>
</reference>
<dbReference type="PANTHER" id="PTHR35118:SF3">
    <property type="entry name" value="PROTEIN KINASE SUPERFAMILY PROTEIN"/>
    <property type="match status" value="1"/>
</dbReference>
<gene>
    <name evidence="1" type="ORF">F0562_032043</name>
</gene>
<evidence type="ECO:0000313" key="1">
    <source>
        <dbReference type="EMBL" id="KAA8534526.1"/>
    </source>
</evidence>
<sequence>MFGEEESSRTIAVMLQQQQQLLRELKQEDSSGGGSSGATEARFCSSRLVVCWRQLRQEELAVVLREHGNHRQSLRLSLKNIFGRNGILTSCTAEPAARQYKEDLGRALFLYVGSHPSQLEPAWEDMKLCKTVAIMMRGGLFGLDEAIRCCHDCLYALLTATAARI</sequence>
<proteinExistence type="predicted"/>